<dbReference type="PANTHER" id="PTHR46890:SF50">
    <property type="entry name" value="RNA-DIRECTED DNA POLYMERASE, EUKARYOTA, REVERSE TRANSCRIPTASE ZINC-BINDING DOMAIN PROTEIN-RELATED"/>
    <property type="match status" value="1"/>
</dbReference>
<dbReference type="InterPro" id="IPR000477">
    <property type="entry name" value="RT_dom"/>
</dbReference>
<sequence>MSEISLKMVKSLGVGRFMDWEAVDAGGALGDILIFWDNRVLELLELEQDVYTISSCFRNVEDGYIWVFTGVYGPVLSRAKEEFWEELGAIKGLWNEPWCVGGDFNSIRFPGEMRDGHNLTVEMRRFSKVIKELNLFWWSVHMGTGVKKGKTPFCFKNMWLLSKGLKELVCAWWIGYSVAGSISHCFVEKLKALKRDLRRWNKEVFGNVSAKKSEALSRIQFWDLKESLNPLSFEEAEARLGDLEEYNKAYRTLLLETEDWRTRMGNFQFRVLGIERARSLEESFSEKEIFEALCSLSGDKAPEKLKLHLSHLNSKKGGAEKLKDFEPISLVGSLYKLLAKVLANRLKQNIGEVVSEYQHAFIQNRQILDVALIANETVDSRLKVNIFGLFLKLDIEKAFDHVNWDCLISVMSKMGQLLFRARSEGYIKGFKVGNSNGIEKGSAPPSVISGLKVKMDKNEVIPVGRVDYLENIVSVLGCRIGKLPSSYLGLPLGAPFKSSRKFAIERNSSWKQVIIDKYGVEKKGWCSKEVRGAYGVGVWKAIRKYWEIIRSRSRFKVGNRRNVKFWKDLWCEDQALKDVFPNLFRFRVNKDQWVYDAWEEKGEVGSWNPLFSRHFNIGKWKMWRACSEKYTPWVCIVMWRMF</sequence>
<dbReference type="Gene3D" id="3.60.10.10">
    <property type="entry name" value="Endonuclease/exonuclease/phosphatase"/>
    <property type="match status" value="1"/>
</dbReference>
<accession>A0A438GX36</accession>
<name>A0A438GX36_VITVI</name>
<feature type="domain" description="Reverse transcriptase" evidence="1">
    <location>
        <begin position="317"/>
        <end position="414"/>
    </location>
</feature>
<organism evidence="2 3">
    <name type="scientific">Vitis vinifera</name>
    <name type="common">Grape</name>
    <dbReference type="NCBI Taxonomy" id="29760"/>
    <lineage>
        <taxon>Eukaryota</taxon>
        <taxon>Viridiplantae</taxon>
        <taxon>Streptophyta</taxon>
        <taxon>Embryophyta</taxon>
        <taxon>Tracheophyta</taxon>
        <taxon>Spermatophyta</taxon>
        <taxon>Magnoliopsida</taxon>
        <taxon>eudicotyledons</taxon>
        <taxon>Gunneridae</taxon>
        <taxon>Pentapetalae</taxon>
        <taxon>rosids</taxon>
        <taxon>Vitales</taxon>
        <taxon>Vitaceae</taxon>
        <taxon>Viteae</taxon>
        <taxon>Vitis</taxon>
    </lineage>
</organism>
<dbReference type="EMBL" id="QGNW01000323">
    <property type="protein sequence ID" value="RVW76773.1"/>
    <property type="molecule type" value="Genomic_DNA"/>
</dbReference>
<dbReference type="InterPro" id="IPR052343">
    <property type="entry name" value="Retrotransposon-Effector_Assoc"/>
</dbReference>
<protein>
    <recommendedName>
        <fullName evidence="1">Reverse transcriptase domain-containing protein</fullName>
    </recommendedName>
</protein>
<comment type="caution">
    <text evidence="2">The sequence shown here is derived from an EMBL/GenBank/DDBJ whole genome shotgun (WGS) entry which is preliminary data.</text>
</comment>
<evidence type="ECO:0000313" key="3">
    <source>
        <dbReference type="Proteomes" id="UP000288805"/>
    </source>
</evidence>
<evidence type="ECO:0000259" key="1">
    <source>
        <dbReference type="Pfam" id="PF00078"/>
    </source>
</evidence>
<dbReference type="Proteomes" id="UP000288805">
    <property type="component" value="Unassembled WGS sequence"/>
</dbReference>
<dbReference type="AlphaFoldDB" id="A0A438GX36"/>
<dbReference type="InterPro" id="IPR036691">
    <property type="entry name" value="Endo/exonu/phosph_ase_sf"/>
</dbReference>
<dbReference type="PANTHER" id="PTHR46890">
    <property type="entry name" value="NON-LTR RETROLELEMENT REVERSE TRANSCRIPTASE-LIKE PROTEIN-RELATED"/>
    <property type="match status" value="1"/>
</dbReference>
<dbReference type="Pfam" id="PF00078">
    <property type="entry name" value="RVT_1"/>
    <property type="match status" value="1"/>
</dbReference>
<reference evidence="2 3" key="1">
    <citation type="journal article" date="2018" name="PLoS Genet.">
        <title>Population sequencing reveals clonal diversity and ancestral inbreeding in the grapevine cultivar Chardonnay.</title>
        <authorList>
            <person name="Roach M.J."/>
            <person name="Johnson D.L."/>
            <person name="Bohlmann J."/>
            <person name="van Vuuren H.J."/>
            <person name="Jones S.J."/>
            <person name="Pretorius I.S."/>
            <person name="Schmidt S.A."/>
            <person name="Borneman A.R."/>
        </authorList>
    </citation>
    <scope>NUCLEOTIDE SEQUENCE [LARGE SCALE GENOMIC DNA]</scope>
    <source>
        <strain evidence="3">cv. Chardonnay</strain>
        <tissue evidence="2">Leaf</tissue>
    </source>
</reference>
<evidence type="ECO:0000313" key="2">
    <source>
        <dbReference type="EMBL" id="RVW76773.1"/>
    </source>
</evidence>
<gene>
    <name evidence="2" type="ORF">CK203_050506</name>
</gene>
<proteinExistence type="predicted"/>
<dbReference type="SUPFAM" id="SSF56219">
    <property type="entry name" value="DNase I-like"/>
    <property type="match status" value="1"/>
</dbReference>